<dbReference type="PANTHER" id="PTHR46148">
    <property type="entry name" value="CHROMO DOMAIN-CONTAINING PROTEIN"/>
    <property type="match status" value="1"/>
</dbReference>
<dbReference type="OMA" id="ATWEDRM"/>
<gene>
    <name evidence="2" type="ORF">LR48_Vigan583s003400</name>
</gene>
<dbReference type="InterPro" id="IPR056924">
    <property type="entry name" value="SH3_Tf2-1"/>
</dbReference>
<name>A0A0L9TE28_PHAAN</name>
<evidence type="ECO:0000313" key="3">
    <source>
        <dbReference type="Proteomes" id="UP000053144"/>
    </source>
</evidence>
<reference evidence="3" key="1">
    <citation type="journal article" date="2015" name="Proc. Natl. Acad. Sci. U.S.A.">
        <title>Genome sequencing of adzuki bean (Vigna angularis) provides insight into high starch and low fat accumulation and domestication.</title>
        <authorList>
            <person name="Yang K."/>
            <person name="Tian Z."/>
            <person name="Chen C."/>
            <person name="Luo L."/>
            <person name="Zhao B."/>
            <person name="Wang Z."/>
            <person name="Yu L."/>
            <person name="Li Y."/>
            <person name="Sun Y."/>
            <person name="Li W."/>
            <person name="Chen Y."/>
            <person name="Li Y."/>
            <person name="Zhang Y."/>
            <person name="Ai D."/>
            <person name="Zhao J."/>
            <person name="Shang C."/>
            <person name="Ma Y."/>
            <person name="Wu B."/>
            <person name="Wang M."/>
            <person name="Gao L."/>
            <person name="Sun D."/>
            <person name="Zhang P."/>
            <person name="Guo F."/>
            <person name="Wang W."/>
            <person name="Li Y."/>
            <person name="Wang J."/>
            <person name="Varshney R.K."/>
            <person name="Wang J."/>
            <person name="Ling H.Q."/>
            <person name="Wan P."/>
        </authorList>
    </citation>
    <scope>NUCLEOTIDE SEQUENCE</scope>
    <source>
        <strain evidence="3">cv. Jingnong 6</strain>
    </source>
</reference>
<organism evidence="2 3">
    <name type="scientific">Phaseolus angularis</name>
    <name type="common">Azuki bean</name>
    <name type="synonym">Vigna angularis</name>
    <dbReference type="NCBI Taxonomy" id="3914"/>
    <lineage>
        <taxon>Eukaryota</taxon>
        <taxon>Viridiplantae</taxon>
        <taxon>Streptophyta</taxon>
        <taxon>Embryophyta</taxon>
        <taxon>Tracheophyta</taxon>
        <taxon>Spermatophyta</taxon>
        <taxon>Magnoliopsida</taxon>
        <taxon>eudicotyledons</taxon>
        <taxon>Gunneridae</taxon>
        <taxon>Pentapetalae</taxon>
        <taxon>rosids</taxon>
        <taxon>fabids</taxon>
        <taxon>Fabales</taxon>
        <taxon>Fabaceae</taxon>
        <taxon>Papilionoideae</taxon>
        <taxon>50 kb inversion clade</taxon>
        <taxon>NPAAA clade</taxon>
        <taxon>indigoferoid/millettioid clade</taxon>
        <taxon>Phaseoleae</taxon>
        <taxon>Vigna</taxon>
    </lineage>
</organism>
<evidence type="ECO:0000313" key="2">
    <source>
        <dbReference type="EMBL" id="KOM28783.1"/>
    </source>
</evidence>
<feature type="domain" description="Tf2-1-like SH3-like" evidence="1">
    <location>
        <begin position="18"/>
        <end position="79"/>
    </location>
</feature>
<dbReference type="Pfam" id="PF24626">
    <property type="entry name" value="SH3_Tf2-1"/>
    <property type="match status" value="1"/>
</dbReference>
<dbReference type="PANTHER" id="PTHR46148:SF52">
    <property type="entry name" value="OS04G0603800 PROTEIN"/>
    <property type="match status" value="1"/>
</dbReference>
<dbReference type="Proteomes" id="UP000053144">
    <property type="component" value="Unassembled WGS sequence"/>
</dbReference>
<dbReference type="EMBL" id="KQ258449">
    <property type="protein sequence ID" value="KOM28783.1"/>
    <property type="molecule type" value="Genomic_DNA"/>
</dbReference>
<sequence>MIKQANRKRRQVTIRVDDWVYLKIRPHRQMTMPIRLHPKLSTRYYRPFKVIQKIGEVAFRLLLPENARIHPIFHVSQLKLAIGTNRVEKELLADLQMSGPSCWPSKVLDKRVQLQEGDQREQVLIEWQNGGVESATWEDRMVMQEQFPKFNLGDKVASQGGSNCRNRNRDGTTIQKEIGFEKRFGVATIVYYGKLRKNHKMIRHSPRKLDFGFGSRLRVGKVLTPYNACPKAVPLTKCTNMMWF</sequence>
<protein>
    <recommendedName>
        <fullName evidence="1">Tf2-1-like SH3-like domain-containing protein</fullName>
    </recommendedName>
</protein>
<accession>A0A0L9TE28</accession>
<dbReference type="Gramene" id="KOM28783">
    <property type="protein sequence ID" value="KOM28783"/>
    <property type="gene ID" value="LR48_Vigan583s003400"/>
</dbReference>
<proteinExistence type="predicted"/>
<dbReference type="SUPFAM" id="SSF54160">
    <property type="entry name" value="Chromo domain-like"/>
    <property type="match status" value="1"/>
</dbReference>
<evidence type="ECO:0000259" key="1">
    <source>
        <dbReference type="Pfam" id="PF24626"/>
    </source>
</evidence>
<dbReference type="AlphaFoldDB" id="A0A0L9TE28"/>
<dbReference type="InterPro" id="IPR016197">
    <property type="entry name" value="Chromo-like_dom_sf"/>
</dbReference>
<dbReference type="STRING" id="3914.A0A0L9TE28"/>